<gene>
    <name evidence="13" type="ORF">KC717_01350</name>
</gene>
<dbReference type="InterPro" id="IPR003442">
    <property type="entry name" value="T6A_TsaE"/>
</dbReference>
<dbReference type="SUPFAM" id="SSF52540">
    <property type="entry name" value="P-loop containing nucleoside triphosphate hydrolases"/>
    <property type="match status" value="1"/>
</dbReference>
<dbReference type="GO" id="GO:0006450">
    <property type="term" value="P:regulation of translational fidelity"/>
    <property type="evidence" value="ECO:0007669"/>
    <property type="project" value="TreeGrafter"/>
</dbReference>
<keyword evidence="8" id="KW-0547">Nucleotide-binding</keyword>
<dbReference type="PANTHER" id="PTHR17490">
    <property type="entry name" value="SUA5"/>
    <property type="match status" value="1"/>
</dbReference>
<dbReference type="GO" id="GO:0061710">
    <property type="term" value="F:L-threonylcarbamoyladenylate synthase"/>
    <property type="evidence" value="ECO:0007669"/>
    <property type="project" value="UniProtKB-EC"/>
</dbReference>
<dbReference type="NCBIfam" id="TIGR00057">
    <property type="entry name" value="L-threonylcarbamoyladenylate synthase"/>
    <property type="match status" value="1"/>
</dbReference>
<proteinExistence type="inferred from homology"/>
<name>A0A955RKB5_9BACT</name>
<evidence type="ECO:0000256" key="10">
    <source>
        <dbReference type="ARBA" id="ARBA00029774"/>
    </source>
</evidence>
<dbReference type="Gene3D" id="3.40.50.300">
    <property type="entry name" value="P-loop containing nucleotide triphosphate hydrolases"/>
    <property type="match status" value="1"/>
</dbReference>
<dbReference type="Gene3D" id="3.90.870.10">
    <property type="entry name" value="DHBP synthase"/>
    <property type="match status" value="1"/>
</dbReference>
<dbReference type="InterPro" id="IPR017945">
    <property type="entry name" value="DHBP_synth_RibB-like_a/b_dom"/>
</dbReference>
<keyword evidence="7" id="KW-0548">Nucleotidyltransferase</keyword>
<feature type="non-terminal residue" evidence="13">
    <location>
        <position position="276"/>
    </location>
</feature>
<evidence type="ECO:0000256" key="5">
    <source>
        <dbReference type="ARBA" id="ARBA00022679"/>
    </source>
</evidence>
<evidence type="ECO:0000256" key="7">
    <source>
        <dbReference type="ARBA" id="ARBA00022695"/>
    </source>
</evidence>
<evidence type="ECO:0000256" key="2">
    <source>
        <dbReference type="ARBA" id="ARBA00007663"/>
    </source>
</evidence>
<reference evidence="13" key="1">
    <citation type="submission" date="2020-04" db="EMBL/GenBank/DDBJ databases">
        <authorList>
            <person name="Zhang T."/>
        </authorList>
    </citation>
    <scope>NUCLEOTIDE SEQUENCE</scope>
    <source>
        <strain evidence="13">HKST-UBA11</strain>
    </source>
</reference>
<evidence type="ECO:0000256" key="3">
    <source>
        <dbReference type="ARBA" id="ARBA00012584"/>
    </source>
</evidence>
<evidence type="ECO:0000256" key="6">
    <source>
        <dbReference type="ARBA" id="ARBA00022694"/>
    </source>
</evidence>
<dbReference type="PROSITE" id="PS51163">
    <property type="entry name" value="YRDC"/>
    <property type="match status" value="1"/>
</dbReference>
<keyword evidence="4" id="KW-0963">Cytoplasm</keyword>
<dbReference type="InterPro" id="IPR006070">
    <property type="entry name" value="Sua5-like_dom"/>
</dbReference>
<evidence type="ECO:0000259" key="12">
    <source>
        <dbReference type="PROSITE" id="PS51163"/>
    </source>
</evidence>
<reference evidence="13" key="2">
    <citation type="journal article" date="2021" name="Microbiome">
        <title>Successional dynamics and alternative stable states in a saline activated sludge microbial community over 9 years.</title>
        <authorList>
            <person name="Wang Y."/>
            <person name="Ye J."/>
            <person name="Ju F."/>
            <person name="Liu L."/>
            <person name="Boyd J.A."/>
            <person name="Deng Y."/>
            <person name="Parks D.H."/>
            <person name="Jiang X."/>
            <person name="Yin X."/>
            <person name="Woodcroft B.J."/>
            <person name="Tyson G.W."/>
            <person name="Hugenholtz P."/>
            <person name="Polz M.F."/>
            <person name="Zhang T."/>
        </authorList>
    </citation>
    <scope>NUCLEOTIDE SEQUENCE</scope>
    <source>
        <strain evidence="13">HKST-UBA11</strain>
    </source>
</reference>
<accession>A0A955RKB5</accession>
<dbReference type="Pfam" id="PF02367">
    <property type="entry name" value="TsaE"/>
    <property type="match status" value="1"/>
</dbReference>
<dbReference type="Proteomes" id="UP000754563">
    <property type="component" value="Unassembled WGS sequence"/>
</dbReference>
<evidence type="ECO:0000256" key="9">
    <source>
        <dbReference type="ARBA" id="ARBA00022840"/>
    </source>
</evidence>
<evidence type="ECO:0000256" key="1">
    <source>
        <dbReference type="ARBA" id="ARBA00004496"/>
    </source>
</evidence>
<dbReference type="SUPFAM" id="SSF55821">
    <property type="entry name" value="YrdC/RibB"/>
    <property type="match status" value="1"/>
</dbReference>
<dbReference type="GO" id="GO:0005524">
    <property type="term" value="F:ATP binding"/>
    <property type="evidence" value="ECO:0007669"/>
    <property type="project" value="UniProtKB-KW"/>
</dbReference>
<comment type="subcellular location">
    <subcellularLocation>
        <location evidence="1">Cytoplasm</location>
    </subcellularLocation>
</comment>
<comment type="similarity">
    <text evidence="2">Belongs to the SUA5 family.</text>
</comment>
<dbReference type="Pfam" id="PF01300">
    <property type="entry name" value="Sua5_yciO_yrdC"/>
    <property type="match status" value="1"/>
</dbReference>
<evidence type="ECO:0000313" key="13">
    <source>
        <dbReference type="EMBL" id="MCA9385272.1"/>
    </source>
</evidence>
<keyword evidence="6" id="KW-0819">tRNA processing</keyword>
<evidence type="ECO:0000256" key="4">
    <source>
        <dbReference type="ARBA" id="ARBA00022490"/>
    </source>
</evidence>
<organism evidence="13 14">
    <name type="scientific">Candidatus Dojkabacteria bacterium</name>
    <dbReference type="NCBI Taxonomy" id="2099670"/>
    <lineage>
        <taxon>Bacteria</taxon>
        <taxon>Candidatus Dojkabacteria</taxon>
    </lineage>
</organism>
<dbReference type="EMBL" id="JAGQLH010000011">
    <property type="protein sequence ID" value="MCA9385272.1"/>
    <property type="molecule type" value="Genomic_DNA"/>
</dbReference>
<evidence type="ECO:0000313" key="14">
    <source>
        <dbReference type="Proteomes" id="UP000754563"/>
    </source>
</evidence>
<evidence type="ECO:0000256" key="8">
    <source>
        <dbReference type="ARBA" id="ARBA00022741"/>
    </source>
</evidence>
<dbReference type="AlphaFoldDB" id="A0A955RKB5"/>
<dbReference type="PANTHER" id="PTHR17490:SF16">
    <property type="entry name" value="THREONYLCARBAMOYL-AMP SYNTHASE"/>
    <property type="match status" value="1"/>
</dbReference>
<feature type="domain" description="YrdC-like" evidence="12">
    <location>
        <begin position="12"/>
        <end position="201"/>
    </location>
</feature>
<dbReference type="GO" id="GO:0002949">
    <property type="term" value="P:tRNA threonylcarbamoyladenosine modification"/>
    <property type="evidence" value="ECO:0007669"/>
    <property type="project" value="InterPro"/>
</dbReference>
<dbReference type="EC" id="2.7.7.87" evidence="3"/>
<comment type="catalytic activity">
    <reaction evidence="11">
        <text>L-threonine + hydrogencarbonate + ATP = L-threonylcarbamoyladenylate + diphosphate + H2O</text>
        <dbReference type="Rhea" id="RHEA:36407"/>
        <dbReference type="ChEBI" id="CHEBI:15377"/>
        <dbReference type="ChEBI" id="CHEBI:17544"/>
        <dbReference type="ChEBI" id="CHEBI:30616"/>
        <dbReference type="ChEBI" id="CHEBI:33019"/>
        <dbReference type="ChEBI" id="CHEBI:57926"/>
        <dbReference type="ChEBI" id="CHEBI:73682"/>
        <dbReference type="EC" id="2.7.7.87"/>
    </reaction>
</comment>
<dbReference type="InterPro" id="IPR027417">
    <property type="entry name" value="P-loop_NTPase"/>
</dbReference>
<protein>
    <recommendedName>
        <fullName evidence="10">L-threonylcarbamoyladenylate synthase</fullName>
        <ecNumber evidence="3">2.7.7.87</ecNumber>
    </recommendedName>
    <alternativeName>
        <fullName evidence="10">L-threonylcarbamoyladenylate synthase</fullName>
    </alternativeName>
</protein>
<dbReference type="GO" id="GO:0000049">
    <property type="term" value="F:tRNA binding"/>
    <property type="evidence" value="ECO:0007669"/>
    <property type="project" value="TreeGrafter"/>
</dbReference>
<evidence type="ECO:0000256" key="11">
    <source>
        <dbReference type="ARBA" id="ARBA00048366"/>
    </source>
</evidence>
<sequence>MKRLKLSTNNHKEIITEACKVLKSGGIIVFPTETCYGLGVDATNPEAVRKLFHYKGRREGKPLSIAVTGEEMASQYVVINDIAKNLYTNYLPGPITVVSKGLQQVAQGVESEYGTLGIRIPDYQLVLDLLSSYGKPITATSANPSFGKKPYSIDALLNDLSDKKREMIDLAIDAGDLPKRKSSTVVDTTLNNLNVLREGAKKFQDATSEKDLILQAETYSPGETSDFGTMVMLKYIDIPLKRPLVLLLKGELGAGKTHFVKGLAKKIKIVDDITSP</sequence>
<dbReference type="GO" id="GO:0005737">
    <property type="term" value="C:cytoplasm"/>
    <property type="evidence" value="ECO:0007669"/>
    <property type="project" value="UniProtKB-SubCell"/>
</dbReference>
<keyword evidence="5" id="KW-0808">Transferase</keyword>
<comment type="caution">
    <text evidence="13">The sequence shown here is derived from an EMBL/GenBank/DDBJ whole genome shotgun (WGS) entry which is preliminary data.</text>
</comment>
<keyword evidence="9" id="KW-0067">ATP-binding</keyword>
<dbReference type="GO" id="GO:0003725">
    <property type="term" value="F:double-stranded RNA binding"/>
    <property type="evidence" value="ECO:0007669"/>
    <property type="project" value="InterPro"/>
</dbReference>
<dbReference type="InterPro" id="IPR050156">
    <property type="entry name" value="TC-AMP_synthase_SUA5"/>
</dbReference>